<comment type="caution">
    <text evidence="9">The sequence shown here is derived from an EMBL/GenBank/DDBJ whole genome shotgun (WGS) entry which is preliminary data.</text>
</comment>
<protein>
    <submittedName>
        <fullName evidence="9">Dihydropyrimidinase-related protein 3</fullName>
    </submittedName>
</protein>
<evidence type="ECO:0000256" key="4">
    <source>
        <dbReference type="ARBA" id="ARBA00022490"/>
    </source>
</evidence>
<gene>
    <name evidence="9" type="ORF">EOD39_13009</name>
</gene>
<feature type="domain" description="Amidohydrolase-related" evidence="8">
    <location>
        <begin position="889"/>
        <end position="1255"/>
    </location>
</feature>
<dbReference type="InterPro" id="IPR032466">
    <property type="entry name" value="Metal_Hydrolase"/>
</dbReference>
<evidence type="ECO:0000256" key="1">
    <source>
        <dbReference type="ARBA" id="ARBA00004496"/>
    </source>
</evidence>
<reference evidence="9 10" key="1">
    <citation type="submission" date="2019-01" db="EMBL/GenBank/DDBJ databases">
        <title>Draft Genome and Complete Hox-Cluster Characterization of the Sterlet Sturgeon (Acipenser ruthenus).</title>
        <authorList>
            <person name="Wei Q."/>
        </authorList>
    </citation>
    <scope>NUCLEOTIDE SEQUENCE [LARGE SCALE GENOMIC DNA]</scope>
    <source>
        <strain evidence="9">WHYD16114868_AA</strain>
        <tissue evidence="9">Blood</tissue>
    </source>
</reference>
<feature type="region of interest" description="Disordered" evidence="7">
    <location>
        <begin position="494"/>
        <end position="518"/>
    </location>
</feature>
<evidence type="ECO:0000313" key="9">
    <source>
        <dbReference type="EMBL" id="RXM98535.1"/>
    </source>
</evidence>
<dbReference type="CDD" id="cd01314">
    <property type="entry name" value="D-HYD"/>
    <property type="match status" value="2"/>
</dbReference>
<dbReference type="PANTHER" id="PTHR11647">
    <property type="entry name" value="HYDRANTOINASE/DIHYDROPYRIMIDINASE FAMILY MEMBER"/>
    <property type="match status" value="1"/>
</dbReference>
<evidence type="ECO:0000256" key="3">
    <source>
        <dbReference type="ARBA" id="ARBA00008829"/>
    </source>
</evidence>
<organism evidence="9 10">
    <name type="scientific">Acipenser ruthenus</name>
    <name type="common">Sterlet sturgeon</name>
    <dbReference type="NCBI Taxonomy" id="7906"/>
    <lineage>
        <taxon>Eukaryota</taxon>
        <taxon>Metazoa</taxon>
        <taxon>Chordata</taxon>
        <taxon>Craniata</taxon>
        <taxon>Vertebrata</taxon>
        <taxon>Euteleostomi</taxon>
        <taxon>Actinopterygii</taxon>
        <taxon>Chondrostei</taxon>
        <taxon>Acipenseriformes</taxon>
        <taxon>Acipenseridae</taxon>
        <taxon>Acipenser</taxon>
    </lineage>
</organism>
<dbReference type="GO" id="GO:0030426">
    <property type="term" value="C:growth cone"/>
    <property type="evidence" value="ECO:0007669"/>
    <property type="project" value="UniProtKB-SubCell"/>
</dbReference>
<feature type="domain" description="Amidohydrolase-related" evidence="8">
    <location>
        <begin position="53"/>
        <end position="442"/>
    </location>
</feature>
<evidence type="ECO:0000256" key="7">
    <source>
        <dbReference type="SAM" id="MobiDB-lite"/>
    </source>
</evidence>
<accession>A0A662YQS9</accession>
<dbReference type="GO" id="GO:0051764">
    <property type="term" value="P:actin crosslink formation"/>
    <property type="evidence" value="ECO:0007669"/>
    <property type="project" value="TreeGrafter"/>
</dbReference>
<proteinExistence type="inferred from homology"/>
<keyword evidence="4" id="KW-0963">Cytoplasm</keyword>
<dbReference type="InterPro" id="IPR011059">
    <property type="entry name" value="Metal-dep_hydrolase_composite"/>
</dbReference>
<evidence type="ECO:0000313" key="10">
    <source>
        <dbReference type="Proteomes" id="UP000289886"/>
    </source>
</evidence>
<dbReference type="Gene3D" id="3.20.20.140">
    <property type="entry name" value="Metal-dependent hydrolases"/>
    <property type="match status" value="4"/>
</dbReference>
<dbReference type="InterPro" id="IPR006680">
    <property type="entry name" value="Amidohydro-rel"/>
</dbReference>
<dbReference type="EMBL" id="SCEB01000648">
    <property type="protein sequence ID" value="RXM98535.1"/>
    <property type="molecule type" value="Genomic_DNA"/>
</dbReference>
<sequence>LQSDRLLIKGGRIVNDDQSFYADIYIEDGLIKQLGDNLIVPGGVKTIEANGKMVIPGGIDIHTHLQMPYRGTTTVDDFFQGSKAALAGGTTMIVDHVIPEPGASLTEAFERWREWADEKTCCDYSLHVDITHWSDSTKQEVETLIKEKGVNSFLVYMAYKDLYQMTNSELYEIFTFLGELGAVVQVHAENGEIIAQEQVRMLEMGITGPEGHVLSRPEELEAEAVFRAITIASQTNCPLYVSKVMSKSAADIISQARKKGNVVFGEPITASLGTDGTHYWSKNWAKAAAFVTSPPLSPDPTTPDYLNSLLASGDLNVSGSAHCTFSTAQKAIGKDDFTQIPEGVNGIEERMAVIWDKAVVTGKMDENMFVAVTSTNAAKILNLYPRKGKIAVGSDSDLVIWDSDAVRTVSAKTHHSATEYNVFEGMELRGAPLVVICQGKIVLEDGTLHATQGSGRFIACTPFPDYAYKRIKARKQVYRVLRAVPRGMYDGPVSEFTPMSRGGTPAASARTSPTKQAPPIRNLHHSGFSLAGNVVFGEPITASLGTDGTHYWSKNWAKAAAFVTSPPLSPDPTTPDYLNSLLASGDLNVSGSAHCTFSTAQKAIGKDDFTQIPEGVNGIEERMAVIWDKAVVTGKMDENMFVAVTSTNAAKILNLYPRKGKIAVGSDSDLVIWDSDAVRTVSAKTHHSSDRLLIKGGRIVNDDQSFYADIYIEDGLIKQLGDNLIVPGGVKTIEANGKMVIPGGIDIHTHLQMPYRGTTTVDDFFQGSKAALAGGTTMIVDHVIPEPGASLTEAFERWREWADEKTCCDYSLHVDITHWSDSTKQEVETLIKEKVNVRSDRLLIKGGRIVNDDQSFYADIYIEDGLIKQLGDNLIVPGGVKTIEANGKMVIPGGIDIHTHLQMPYRGTTTVDDFFQGSKAALAGGTTMIVDHVIPEPGASLTEAFERWREWADEKTCCDYSLHVDITHWSDSTKQEVETLIKEKGVNSFLVYMAYKDLYQMTNSELYEIFTFLGELGAVVQVHAENGEIIAQLEAEAVFRAITIASQTNCPLYVSKVMSKSAADIISQARKKGNVVFGEPITASLGTDGTHYWSKNWAKAAAFVTSPPLSPDPTTPDYLNSLLASGDLNVSGSAHCTFSTAQKAIGKDDFTQIPEGVNGIEERMAVIWDKAVVTGKMDENMFVAVTSTNAAKILNLYPRKGKIAVGSDSDLVIWDSDAVRTVSAKTHHSATEYNVFEGMELRGAPLVVICQGKIVLEDGTLHATQGSGRFIACTPFPDYAYKRIKARKQMAVLRAVPRGMYDGPVSEFTPMSRGGTPAASARTSPTKQAPPIRNLHHSGFSLAGVPSEETPIRPAGRRIVIPPGGRSNITSLS</sequence>
<comment type="similarity">
    <text evidence="3">Belongs to the metallo-dependent hydrolases superfamily. Hydantoinase/dihydropyrimidinase family.</text>
</comment>
<keyword evidence="10" id="KW-1185">Reference proteome</keyword>
<name>A0A662YQS9_ACIRT</name>
<dbReference type="FunFam" id="3.20.20.140:FF:000174">
    <property type="entry name" value="Dihydropyrimidinase-related protein 2"/>
    <property type="match status" value="5"/>
</dbReference>
<dbReference type="InterPro" id="IPR050378">
    <property type="entry name" value="Metallo-dep_Hydrolases_sf"/>
</dbReference>
<dbReference type="FunFam" id="2.30.40.10:FF:000021">
    <property type="entry name" value="Dihydropyrimidinase-related protein 2"/>
    <property type="match status" value="3"/>
</dbReference>
<dbReference type="Proteomes" id="UP000289886">
    <property type="component" value="Unassembled WGS sequence"/>
</dbReference>
<dbReference type="Pfam" id="PF01979">
    <property type="entry name" value="Amidohydro_1"/>
    <property type="match status" value="4"/>
</dbReference>
<dbReference type="GO" id="GO:0016812">
    <property type="term" value="F:hydrolase activity, acting on carbon-nitrogen (but not peptide) bonds, in cyclic amides"/>
    <property type="evidence" value="ECO:0007669"/>
    <property type="project" value="TreeGrafter"/>
</dbReference>
<comment type="function">
    <text evidence="6">Necessary for signaling by class 3 semaphorins and subsequent remodeling of the cytoskeleton. Plays a role in axon guidance, neuronal growth cone collapse and cell migration.</text>
</comment>
<dbReference type="SUPFAM" id="SSF51556">
    <property type="entry name" value="Metallo-dependent hydrolases"/>
    <property type="match status" value="4"/>
</dbReference>
<feature type="region of interest" description="Disordered" evidence="7">
    <location>
        <begin position="1309"/>
        <end position="1349"/>
    </location>
</feature>
<dbReference type="NCBIfam" id="TIGR02033">
    <property type="entry name" value="D-hydantoinase"/>
    <property type="match status" value="1"/>
</dbReference>
<evidence type="ECO:0000256" key="5">
    <source>
        <dbReference type="ARBA" id="ARBA00023273"/>
    </source>
</evidence>
<evidence type="ECO:0000259" key="8">
    <source>
        <dbReference type="Pfam" id="PF01979"/>
    </source>
</evidence>
<dbReference type="PANTHER" id="PTHR11647:SF57">
    <property type="entry name" value="DIHYDROPYRIMIDINASE-RELATED PROTEIN 3"/>
    <property type="match status" value="1"/>
</dbReference>
<feature type="domain" description="Amidohydrolase-related" evidence="8">
    <location>
        <begin position="595"/>
        <end position="682"/>
    </location>
</feature>
<dbReference type="GO" id="GO:0005829">
    <property type="term" value="C:cytosol"/>
    <property type="evidence" value="ECO:0007669"/>
    <property type="project" value="TreeGrafter"/>
</dbReference>
<keyword evidence="5" id="KW-0966">Cell projection</keyword>
<evidence type="ECO:0000256" key="6">
    <source>
        <dbReference type="ARBA" id="ARBA00025548"/>
    </source>
</evidence>
<feature type="non-terminal residue" evidence="9">
    <location>
        <position position="1"/>
    </location>
</feature>
<dbReference type="InterPro" id="IPR011778">
    <property type="entry name" value="Hydantoinase/dihydroPyrase"/>
</dbReference>
<dbReference type="Gene3D" id="2.30.40.10">
    <property type="entry name" value="Urease, subunit C, domain 1"/>
    <property type="match status" value="1"/>
</dbReference>
<comment type="subcellular location">
    <subcellularLocation>
        <location evidence="2">Cell projection</location>
        <location evidence="2">Growth cone</location>
    </subcellularLocation>
    <subcellularLocation>
        <location evidence="1">Cytoplasm</location>
    </subcellularLocation>
</comment>
<dbReference type="SUPFAM" id="SSF51338">
    <property type="entry name" value="Composite domain of metallo-dependent hydrolases"/>
    <property type="match status" value="5"/>
</dbReference>
<evidence type="ECO:0000256" key="2">
    <source>
        <dbReference type="ARBA" id="ARBA00004624"/>
    </source>
</evidence>
<feature type="domain" description="Amidohydrolase-related" evidence="8">
    <location>
        <begin position="739"/>
        <end position="797"/>
    </location>
</feature>